<comment type="caution">
    <text evidence="3">The sequence shown here is derived from an EMBL/GenBank/DDBJ whole genome shotgun (WGS) entry which is preliminary data.</text>
</comment>
<feature type="region of interest" description="Disordered" evidence="1">
    <location>
        <begin position="43"/>
        <end position="74"/>
    </location>
</feature>
<reference evidence="4 6" key="2">
    <citation type="submission" date="2024-09" db="EMBL/GenBank/DDBJ databases">
        <title>Description of Labrys sedimenti sp. nov., isolated from a diclofenac-degrading enrichment culture, and genome-based reclassification of Labrys portucalensis as a later heterotypic synonym of Labrys neptuniae.</title>
        <authorList>
            <person name="Tancsics A."/>
            <person name="Csepanyi A."/>
        </authorList>
    </citation>
    <scope>NUCLEOTIDE SEQUENCE [LARGE SCALE GENOMIC DNA]</scope>
    <source>
        <strain evidence="4 6">LMG 23412</strain>
    </source>
</reference>
<dbReference type="Proteomes" id="UP001595190">
    <property type="component" value="Unassembled WGS sequence"/>
</dbReference>
<evidence type="ECO:0000313" key="5">
    <source>
        <dbReference type="Proteomes" id="UP001555786"/>
    </source>
</evidence>
<dbReference type="EMBL" id="JBFNQD010000015">
    <property type="protein sequence ID" value="MEW9309579.1"/>
    <property type="molecule type" value="Genomic_DNA"/>
</dbReference>
<organism evidence="3 5">
    <name type="scientific">Labrys neptuniae</name>
    <dbReference type="NCBI Taxonomy" id="376174"/>
    <lineage>
        <taxon>Bacteria</taxon>
        <taxon>Pseudomonadati</taxon>
        <taxon>Pseudomonadota</taxon>
        <taxon>Alphaproteobacteria</taxon>
        <taxon>Hyphomicrobiales</taxon>
        <taxon>Xanthobacteraceae</taxon>
        <taxon>Labrys</taxon>
    </lineage>
</organism>
<protein>
    <recommendedName>
        <fullName evidence="7">PepSY domain-containing protein</fullName>
    </recommendedName>
</protein>
<dbReference type="Proteomes" id="UP001555786">
    <property type="component" value="Unassembled WGS sequence"/>
</dbReference>
<proteinExistence type="predicted"/>
<evidence type="ECO:0000256" key="1">
    <source>
        <dbReference type="SAM" id="MobiDB-lite"/>
    </source>
</evidence>
<accession>A0ABV3PVD3</accession>
<evidence type="ECO:0000313" key="3">
    <source>
        <dbReference type="EMBL" id="MEW9309579.1"/>
    </source>
</evidence>
<dbReference type="RefSeq" id="WP_311934499.1">
    <property type="nucleotide sequence ID" value="NZ_JAVSCS010000009.1"/>
</dbReference>
<dbReference type="EMBL" id="JBHGPK010000004">
    <property type="protein sequence ID" value="MFC2250621.1"/>
    <property type="molecule type" value="Genomic_DNA"/>
</dbReference>
<evidence type="ECO:0000313" key="6">
    <source>
        <dbReference type="Proteomes" id="UP001595190"/>
    </source>
</evidence>
<keyword evidence="5" id="KW-1185">Reference proteome</keyword>
<evidence type="ECO:0000313" key="4">
    <source>
        <dbReference type="EMBL" id="MFC2250621.1"/>
    </source>
</evidence>
<feature type="chain" id="PRO_5045032923" description="PepSY domain-containing protein" evidence="2">
    <location>
        <begin position="27"/>
        <end position="157"/>
    </location>
</feature>
<gene>
    <name evidence="3" type="ORF">ABXS05_28770</name>
    <name evidence="4" type="ORF">ACETRX_13440</name>
</gene>
<evidence type="ECO:0008006" key="7">
    <source>
        <dbReference type="Google" id="ProtNLM"/>
    </source>
</evidence>
<feature type="signal peptide" evidence="2">
    <location>
        <begin position="1"/>
        <end position="26"/>
    </location>
</feature>
<feature type="compositionally biased region" description="Pro residues" evidence="1">
    <location>
        <begin position="148"/>
        <end position="157"/>
    </location>
</feature>
<evidence type="ECO:0000256" key="2">
    <source>
        <dbReference type="SAM" id="SignalP"/>
    </source>
</evidence>
<reference evidence="3 5" key="1">
    <citation type="submission" date="2024-07" db="EMBL/GenBank/DDBJ databases">
        <title>Description of Labrys sedimenti sp. nov., isolated from a diclofenac-degrading enrichment culture.</title>
        <authorList>
            <person name="Tancsics A."/>
            <person name="Csepanyi A."/>
        </authorList>
    </citation>
    <scope>NUCLEOTIDE SEQUENCE [LARGE SCALE GENOMIC DNA]</scope>
    <source>
        <strain evidence="3 5">LMG 23578</strain>
    </source>
</reference>
<sequence>MPCRALLGVIAGLALLTLGLQTDVNAAFAQNSLNNYAQTPQQAPALGRNRGLPQAPDEIGQGPDQGPDMAGNPRLLPPRAIISSLAGRGYHNVVIKRVRGDSYIAEAEGSEGGRVLIVIDGHTTEITGLRQLGWARPPRQWDNDSWVPPRPWSGPRW</sequence>
<keyword evidence="2" id="KW-0732">Signal</keyword>
<feature type="region of interest" description="Disordered" evidence="1">
    <location>
        <begin position="137"/>
        <end position="157"/>
    </location>
</feature>
<name>A0ABV3PVD3_9HYPH</name>